<evidence type="ECO:0000313" key="3">
    <source>
        <dbReference type="EMBL" id="RDL45900.1"/>
    </source>
</evidence>
<accession>A0A370UDN8</accession>
<keyword evidence="4" id="KW-1185">Reference proteome</keyword>
<dbReference type="GO" id="GO:0019171">
    <property type="term" value="F:(3R)-hydroxyacyl-[acyl-carrier-protein] dehydratase activity"/>
    <property type="evidence" value="ECO:0007669"/>
    <property type="project" value="TreeGrafter"/>
</dbReference>
<dbReference type="InterPro" id="IPR050965">
    <property type="entry name" value="UPF0336/Enoyl-CoA_hydratase"/>
</dbReference>
<feature type="domain" description="MaoC-like" evidence="2">
    <location>
        <begin position="36"/>
        <end position="133"/>
    </location>
</feature>
<comment type="caution">
    <text evidence="3">The sequence shown here is derived from an EMBL/GenBank/DDBJ whole genome shotgun (WGS) entry which is preliminary data.</text>
</comment>
<organism evidence="3 4">
    <name type="scientific">Marinomonas piezotolerans</name>
    <dbReference type="NCBI Taxonomy" id="2213058"/>
    <lineage>
        <taxon>Bacteria</taxon>
        <taxon>Pseudomonadati</taxon>
        <taxon>Pseudomonadota</taxon>
        <taxon>Gammaproteobacteria</taxon>
        <taxon>Oceanospirillales</taxon>
        <taxon>Oceanospirillaceae</taxon>
        <taxon>Marinomonas</taxon>
    </lineage>
</organism>
<evidence type="ECO:0000256" key="1">
    <source>
        <dbReference type="ARBA" id="ARBA00023239"/>
    </source>
</evidence>
<dbReference type="GO" id="GO:0006633">
    <property type="term" value="P:fatty acid biosynthetic process"/>
    <property type="evidence" value="ECO:0007669"/>
    <property type="project" value="TreeGrafter"/>
</dbReference>
<dbReference type="Pfam" id="PF01575">
    <property type="entry name" value="MaoC_dehydratas"/>
    <property type="match status" value="1"/>
</dbReference>
<dbReference type="Gene3D" id="3.10.129.10">
    <property type="entry name" value="Hotdog Thioesterase"/>
    <property type="match status" value="1"/>
</dbReference>
<dbReference type="InterPro" id="IPR029069">
    <property type="entry name" value="HotDog_dom_sf"/>
</dbReference>
<dbReference type="Proteomes" id="UP000254326">
    <property type="component" value="Unassembled WGS sequence"/>
</dbReference>
<dbReference type="EMBL" id="QKRA01000001">
    <property type="protein sequence ID" value="RDL45900.1"/>
    <property type="molecule type" value="Genomic_DNA"/>
</dbReference>
<dbReference type="CDD" id="cd03449">
    <property type="entry name" value="R_hydratase"/>
    <property type="match status" value="1"/>
</dbReference>
<name>A0A370UDN8_9GAMM</name>
<dbReference type="PANTHER" id="PTHR43437">
    <property type="entry name" value="HYDROXYACYL-THIOESTER DEHYDRATASE TYPE 2, MITOCHONDRIAL-RELATED"/>
    <property type="match status" value="1"/>
</dbReference>
<dbReference type="SUPFAM" id="SSF54637">
    <property type="entry name" value="Thioesterase/thiol ester dehydrase-isomerase"/>
    <property type="match status" value="1"/>
</dbReference>
<proteinExistence type="predicted"/>
<protein>
    <submittedName>
        <fullName evidence="3">Acyl dehydratase</fullName>
    </submittedName>
</protein>
<evidence type="ECO:0000313" key="4">
    <source>
        <dbReference type="Proteomes" id="UP000254326"/>
    </source>
</evidence>
<dbReference type="OrthoDB" id="9774179at2"/>
<dbReference type="PANTHER" id="PTHR43437:SF3">
    <property type="entry name" value="HYDROXYACYL-THIOESTER DEHYDRATASE TYPE 2, MITOCHONDRIAL"/>
    <property type="match status" value="1"/>
</dbReference>
<reference evidence="3 4" key="1">
    <citation type="submission" date="2018-06" db="EMBL/GenBank/DDBJ databases">
        <title>Marinomonas sp. YLB-05 draft genome sequence.</title>
        <authorList>
            <person name="Yu L."/>
            <person name="Tang X."/>
        </authorList>
    </citation>
    <scope>NUCLEOTIDE SEQUENCE [LARGE SCALE GENOMIC DNA]</scope>
    <source>
        <strain evidence="3 4">YLB-05</strain>
    </source>
</reference>
<dbReference type="InterPro" id="IPR002539">
    <property type="entry name" value="MaoC-like_dom"/>
</dbReference>
<gene>
    <name evidence="3" type="ORF">DN730_02290</name>
</gene>
<dbReference type="FunFam" id="3.10.129.10:FF:000042">
    <property type="entry name" value="MaoC domain protein dehydratase"/>
    <property type="match status" value="1"/>
</dbReference>
<dbReference type="AlphaFoldDB" id="A0A370UDN8"/>
<evidence type="ECO:0000259" key="2">
    <source>
        <dbReference type="Pfam" id="PF01575"/>
    </source>
</evidence>
<sequence length="152" mass="16211">MIAGVYHTGKSTNKDESVSYSFEDLTVGLTEKTTNIVTEDDVHTFAGVTGDTNPVHLDADYAATTSFEKPIAHGMLAAGFISAAIGTKLPGAGCIYLEQSLKFRAPVFIGAEVTTTVTVKDLNERRRRATIETVCTVDGKKVVTGEALIMIP</sequence>
<keyword evidence="1" id="KW-0456">Lyase</keyword>